<evidence type="ECO:0000256" key="2">
    <source>
        <dbReference type="SAM" id="SignalP"/>
    </source>
</evidence>
<dbReference type="NCBIfam" id="NF033846">
    <property type="entry name" value="Rumino_NPXTG"/>
    <property type="match status" value="1"/>
</dbReference>
<protein>
    <submittedName>
        <fullName evidence="3">NPXTG-anchored protein</fullName>
    </submittedName>
</protein>
<organism evidence="3 4">
    <name type="scientific">Candidatus Colimorpha enterica</name>
    <dbReference type="NCBI Taxonomy" id="3083063"/>
    <lineage>
        <taxon>Bacteria</taxon>
        <taxon>Pseudomonadati</taxon>
        <taxon>Bacteroidota</taxon>
        <taxon>Bacteroidia</taxon>
        <taxon>Bacteroidales</taxon>
        <taxon>Candidatus Colimorpha</taxon>
    </lineage>
</organism>
<dbReference type="AlphaFoldDB" id="A0AAE3FEV2"/>
<comment type="caution">
    <text evidence="3">The sequence shown here is derived from an EMBL/GenBank/DDBJ whole genome shotgun (WGS) entry which is preliminary data.</text>
</comment>
<sequence length="224" mass="24702">MKKLFTLLGTLALVLTLAVSAFAADLPVYRFDKDMTDWGTKDITPFSYKYIVKETGKIGDMVYAGNDNLWNQGMKMYQAGADYAYCFAGNNCLHPANNADPAVCFTAPASGKVKIMYVYYGQTTTKLEVYKNEYKAEAKLKEQTPNMQDTDFEIEIEVKKGDVILFALDCLEDIASDQTPMWIKTAEYLRVDSENNPSTGDAAICAVIVVTAAAAAVAFASKKH</sequence>
<feature type="chain" id="PRO_5042122247" evidence="2">
    <location>
        <begin position="24"/>
        <end position="224"/>
    </location>
</feature>
<evidence type="ECO:0000313" key="4">
    <source>
        <dbReference type="Proteomes" id="UP001139365"/>
    </source>
</evidence>
<evidence type="ECO:0000313" key="3">
    <source>
        <dbReference type="EMBL" id="MCI5755051.1"/>
    </source>
</evidence>
<keyword evidence="1" id="KW-1133">Transmembrane helix</keyword>
<reference evidence="3 4" key="1">
    <citation type="submission" date="2022-03" db="EMBL/GenBank/DDBJ databases">
        <title>Metagenome-assembled genomes from swine fecal metagenomes.</title>
        <authorList>
            <person name="Holman D.B."/>
            <person name="Kommadath A."/>
        </authorList>
    </citation>
    <scope>NUCLEOTIDE SEQUENCE [LARGE SCALE GENOMIC DNA]</scope>
    <source>
        <strain evidence="3">SUG147</strain>
    </source>
</reference>
<keyword evidence="2" id="KW-0732">Signal</keyword>
<dbReference type="EMBL" id="JALEMU010000035">
    <property type="protein sequence ID" value="MCI5755051.1"/>
    <property type="molecule type" value="Genomic_DNA"/>
</dbReference>
<keyword evidence="1" id="KW-0812">Transmembrane</keyword>
<feature type="transmembrane region" description="Helical" evidence="1">
    <location>
        <begin position="200"/>
        <end position="220"/>
    </location>
</feature>
<evidence type="ECO:0000256" key="1">
    <source>
        <dbReference type="SAM" id="Phobius"/>
    </source>
</evidence>
<keyword evidence="1" id="KW-0472">Membrane</keyword>
<accession>A0AAE3FEV2</accession>
<dbReference type="Proteomes" id="UP001139365">
    <property type="component" value="Unassembled WGS sequence"/>
</dbReference>
<gene>
    <name evidence="3" type="ORF">MR241_02010</name>
</gene>
<name>A0AAE3FEV2_9BACT</name>
<feature type="signal peptide" evidence="2">
    <location>
        <begin position="1"/>
        <end position="23"/>
    </location>
</feature>
<proteinExistence type="predicted"/>